<keyword evidence="5" id="KW-0539">Nucleus</keyword>
<dbReference type="GO" id="GO:0003677">
    <property type="term" value="F:DNA binding"/>
    <property type="evidence" value="ECO:0007669"/>
    <property type="project" value="UniProtKB-KW"/>
</dbReference>
<sequence>MMKQSQIKSAETSKINEDEYGPLSGEKPYCDMFLSKTSVKPPYNLYLPRKMQKWLPSSGAPVVLTCGKYKWDVFYGGEKSYHKFNRTEWKKFVTDKNLKEGDAVVFELTECSANKIDLRVIVLRDDLPYELIIKDEDKEGARSDNPIILG</sequence>
<feature type="domain" description="TF-B3" evidence="6">
    <location>
        <begin position="30"/>
        <end position="126"/>
    </location>
</feature>
<accession>A0A2G3AC82</accession>
<comment type="subcellular location">
    <subcellularLocation>
        <location evidence="1">Nucleus</location>
    </subcellularLocation>
</comment>
<keyword evidence="3" id="KW-0238">DNA-binding</keyword>
<dbReference type="PROSITE" id="PS50863">
    <property type="entry name" value="B3"/>
    <property type="match status" value="1"/>
</dbReference>
<evidence type="ECO:0000256" key="5">
    <source>
        <dbReference type="ARBA" id="ARBA00023242"/>
    </source>
</evidence>
<keyword evidence="2" id="KW-0805">Transcription regulation</keyword>
<evidence type="ECO:0000259" key="6">
    <source>
        <dbReference type="PROSITE" id="PS50863"/>
    </source>
</evidence>
<dbReference type="PANTHER" id="PTHR31391">
    <property type="entry name" value="B3 DOMAIN-CONTAINING PROTEIN OS11G0197600-RELATED"/>
    <property type="match status" value="1"/>
</dbReference>
<evidence type="ECO:0000313" key="7">
    <source>
        <dbReference type="EMBL" id="PHT91859.1"/>
    </source>
</evidence>
<dbReference type="CDD" id="cd10017">
    <property type="entry name" value="B3_DNA"/>
    <property type="match status" value="1"/>
</dbReference>
<evidence type="ECO:0000313" key="8">
    <source>
        <dbReference type="Proteomes" id="UP000222542"/>
    </source>
</evidence>
<dbReference type="Gene3D" id="2.40.330.10">
    <property type="entry name" value="DNA-binding pseudobarrel domain"/>
    <property type="match status" value="1"/>
</dbReference>
<dbReference type="InterPro" id="IPR015300">
    <property type="entry name" value="DNA-bd_pseudobarrel_sf"/>
</dbReference>
<keyword evidence="8" id="KW-1185">Reference proteome</keyword>
<dbReference type="STRING" id="4072.A0A2G3AC82"/>
<dbReference type="OMA" id="WETTYLG"/>
<dbReference type="PANTHER" id="PTHR31391:SF64">
    <property type="entry name" value="B3 DOMAIN-CONTAINING PROTEIN OS06G0112300"/>
    <property type="match status" value="1"/>
</dbReference>
<dbReference type="InterPro" id="IPR044837">
    <property type="entry name" value="REM16-like"/>
</dbReference>
<dbReference type="EMBL" id="AYRZ02000002">
    <property type="protein sequence ID" value="PHT91859.1"/>
    <property type="molecule type" value="Genomic_DNA"/>
</dbReference>
<proteinExistence type="predicted"/>
<dbReference type="Gramene" id="PHT91859">
    <property type="protein sequence ID" value="PHT91859"/>
    <property type="gene ID" value="T459_06972"/>
</dbReference>
<dbReference type="AlphaFoldDB" id="A0A2G3AC82"/>
<evidence type="ECO:0000256" key="4">
    <source>
        <dbReference type="ARBA" id="ARBA00023163"/>
    </source>
</evidence>
<dbReference type="Proteomes" id="UP000222542">
    <property type="component" value="Unassembled WGS sequence"/>
</dbReference>
<organism evidence="7 8">
    <name type="scientific">Capsicum annuum</name>
    <name type="common">Capsicum pepper</name>
    <dbReference type="NCBI Taxonomy" id="4072"/>
    <lineage>
        <taxon>Eukaryota</taxon>
        <taxon>Viridiplantae</taxon>
        <taxon>Streptophyta</taxon>
        <taxon>Embryophyta</taxon>
        <taxon>Tracheophyta</taxon>
        <taxon>Spermatophyta</taxon>
        <taxon>Magnoliopsida</taxon>
        <taxon>eudicotyledons</taxon>
        <taxon>Gunneridae</taxon>
        <taxon>Pentapetalae</taxon>
        <taxon>asterids</taxon>
        <taxon>lamiids</taxon>
        <taxon>Solanales</taxon>
        <taxon>Solanaceae</taxon>
        <taxon>Solanoideae</taxon>
        <taxon>Capsiceae</taxon>
        <taxon>Capsicum</taxon>
    </lineage>
</organism>
<dbReference type="InterPro" id="IPR003340">
    <property type="entry name" value="B3_DNA-bd"/>
</dbReference>
<comment type="caution">
    <text evidence="7">The sequence shown here is derived from an EMBL/GenBank/DDBJ whole genome shotgun (WGS) entry which is preliminary data.</text>
</comment>
<evidence type="ECO:0000256" key="2">
    <source>
        <dbReference type="ARBA" id="ARBA00023015"/>
    </source>
</evidence>
<reference evidence="7 8" key="1">
    <citation type="journal article" date="2014" name="Nat. Genet.">
        <title>Genome sequence of the hot pepper provides insights into the evolution of pungency in Capsicum species.</title>
        <authorList>
            <person name="Kim S."/>
            <person name="Park M."/>
            <person name="Yeom S.I."/>
            <person name="Kim Y.M."/>
            <person name="Lee J.M."/>
            <person name="Lee H.A."/>
            <person name="Seo E."/>
            <person name="Choi J."/>
            <person name="Cheong K."/>
            <person name="Kim K.T."/>
            <person name="Jung K."/>
            <person name="Lee G.W."/>
            <person name="Oh S.K."/>
            <person name="Bae C."/>
            <person name="Kim S.B."/>
            <person name="Lee H.Y."/>
            <person name="Kim S.Y."/>
            <person name="Kim M.S."/>
            <person name="Kang B.C."/>
            <person name="Jo Y.D."/>
            <person name="Yang H.B."/>
            <person name="Jeong H.J."/>
            <person name="Kang W.H."/>
            <person name="Kwon J.K."/>
            <person name="Shin C."/>
            <person name="Lim J.Y."/>
            <person name="Park J.H."/>
            <person name="Huh J.H."/>
            <person name="Kim J.S."/>
            <person name="Kim B.D."/>
            <person name="Cohen O."/>
            <person name="Paran I."/>
            <person name="Suh M.C."/>
            <person name="Lee S.B."/>
            <person name="Kim Y.K."/>
            <person name="Shin Y."/>
            <person name="Noh S.J."/>
            <person name="Park J."/>
            <person name="Seo Y.S."/>
            <person name="Kwon S.Y."/>
            <person name="Kim H.A."/>
            <person name="Park J.M."/>
            <person name="Kim H.J."/>
            <person name="Choi S.B."/>
            <person name="Bosland P.W."/>
            <person name="Reeves G."/>
            <person name="Jo S.H."/>
            <person name="Lee B.W."/>
            <person name="Cho H.T."/>
            <person name="Choi H.S."/>
            <person name="Lee M.S."/>
            <person name="Yu Y."/>
            <person name="Do Choi Y."/>
            <person name="Park B.S."/>
            <person name="van Deynze A."/>
            <person name="Ashrafi H."/>
            <person name="Hill T."/>
            <person name="Kim W.T."/>
            <person name="Pai H.S."/>
            <person name="Ahn H.K."/>
            <person name="Yeam I."/>
            <person name="Giovannoni J.J."/>
            <person name="Rose J.K."/>
            <person name="Sorensen I."/>
            <person name="Lee S.J."/>
            <person name="Kim R.W."/>
            <person name="Choi I.Y."/>
            <person name="Choi B.S."/>
            <person name="Lim J.S."/>
            <person name="Lee Y.H."/>
            <person name="Choi D."/>
        </authorList>
    </citation>
    <scope>NUCLEOTIDE SEQUENCE [LARGE SCALE GENOMIC DNA]</scope>
    <source>
        <strain evidence="8">cv. CM334</strain>
    </source>
</reference>
<protein>
    <recommendedName>
        <fullName evidence="6">TF-B3 domain-containing protein</fullName>
    </recommendedName>
</protein>
<name>A0A2G3AC82_CAPAN</name>
<evidence type="ECO:0000256" key="1">
    <source>
        <dbReference type="ARBA" id="ARBA00004123"/>
    </source>
</evidence>
<reference evidence="7 8" key="2">
    <citation type="journal article" date="2017" name="Genome Biol.">
        <title>New reference genome sequences of hot pepper reveal the massive evolution of plant disease-resistance genes by retroduplication.</title>
        <authorList>
            <person name="Kim S."/>
            <person name="Park J."/>
            <person name="Yeom S.I."/>
            <person name="Kim Y.M."/>
            <person name="Seo E."/>
            <person name="Kim K.T."/>
            <person name="Kim M.S."/>
            <person name="Lee J.M."/>
            <person name="Cheong K."/>
            <person name="Shin H.S."/>
            <person name="Kim S.B."/>
            <person name="Han K."/>
            <person name="Lee J."/>
            <person name="Park M."/>
            <person name="Lee H.A."/>
            <person name="Lee H.Y."/>
            <person name="Lee Y."/>
            <person name="Oh S."/>
            <person name="Lee J.H."/>
            <person name="Choi E."/>
            <person name="Choi E."/>
            <person name="Lee S.E."/>
            <person name="Jeon J."/>
            <person name="Kim H."/>
            <person name="Choi G."/>
            <person name="Song H."/>
            <person name="Lee J."/>
            <person name="Lee S.C."/>
            <person name="Kwon J.K."/>
            <person name="Lee H.Y."/>
            <person name="Koo N."/>
            <person name="Hong Y."/>
            <person name="Kim R.W."/>
            <person name="Kang W.H."/>
            <person name="Huh J.H."/>
            <person name="Kang B.C."/>
            <person name="Yang T.J."/>
            <person name="Lee Y.H."/>
            <person name="Bennetzen J.L."/>
            <person name="Choi D."/>
        </authorList>
    </citation>
    <scope>NUCLEOTIDE SEQUENCE [LARGE SCALE GENOMIC DNA]</scope>
    <source>
        <strain evidence="8">cv. CM334</strain>
    </source>
</reference>
<evidence type="ECO:0000256" key="3">
    <source>
        <dbReference type="ARBA" id="ARBA00023125"/>
    </source>
</evidence>
<dbReference type="SUPFAM" id="SSF101936">
    <property type="entry name" value="DNA-binding pseudobarrel domain"/>
    <property type="match status" value="1"/>
</dbReference>
<dbReference type="GO" id="GO:0005634">
    <property type="term" value="C:nucleus"/>
    <property type="evidence" value="ECO:0007669"/>
    <property type="project" value="UniProtKB-SubCell"/>
</dbReference>
<dbReference type="Pfam" id="PF02362">
    <property type="entry name" value="B3"/>
    <property type="match status" value="1"/>
</dbReference>
<gene>
    <name evidence="7" type="ORF">T459_06972</name>
</gene>
<keyword evidence="4" id="KW-0804">Transcription</keyword>